<dbReference type="GO" id="GO:0051536">
    <property type="term" value="F:iron-sulfur cluster binding"/>
    <property type="evidence" value="ECO:0007669"/>
    <property type="project" value="UniProtKB-KW"/>
</dbReference>
<dbReference type="SUPFAM" id="SSF102114">
    <property type="entry name" value="Radical SAM enzymes"/>
    <property type="match status" value="1"/>
</dbReference>
<evidence type="ECO:0000313" key="8">
    <source>
        <dbReference type="Proteomes" id="UP001366166"/>
    </source>
</evidence>
<dbReference type="InterPro" id="IPR013785">
    <property type="entry name" value="Aldolase_TIM"/>
</dbReference>
<dbReference type="PANTHER" id="PTHR11228">
    <property type="entry name" value="RADICAL SAM DOMAIN PROTEIN"/>
    <property type="match status" value="1"/>
</dbReference>
<keyword evidence="8" id="KW-1185">Reference proteome</keyword>
<dbReference type="Proteomes" id="UP001366166">
    <property type="component" value="Chromosome"/>
</dbReference>
<name>A0AAU9EVN6_9BACT</name>
<evidence type="ECO:0000259" key="6">
    <source>
        <dbReference type="PROSITE" id="PS51918"/>
    </source>
</evidence>
<dbReference type="NCBIfam" id="TIGR04085">
    <property type="entry name" value="rSAM_more_4Fe4S"/>
    <property type="match status" value="1"/>
</dbReference>
<comment type="cofactor">
    <cofactor evidence="1">
        <name>[4Fe-4S] cluster</name>
        <dbReference type="ChEBI" id="CHEBI:49883"/>
    </cofactor>
</comment>
<dbReference type="Gene3D" id="3.20.20.70">
    <property type="entry name" value="Aldolase class I"/>
    <property type="match status" value="1"/>
</dbReference>
<dbReference type="RefSeq" id="WP_338600309.1">
    <property type="nucleotide sequence ID" value="NZ_AP028679.1"/>
</dbReference>
<keyword evidence="2" id="KW-0949">S-adenosyl-L-methionine</keyword>
<protein>
    <submittedName>
        <fullName evidence="7">Radical SAM/SPASM domain-containing protein</fullName>
    </submittedName>
</protein>
<dbReference type="AlphaFoldDB" id="A0AAU9EVN6"/>
<organism evidence="7 8">
    <name type="scientific">Desulfoferula mesophila</name>
    <dbReference type="NCBI Taxonomy" id="3058419"/>
    <lineage>
        <taxon>Bacteria</taxon>
        <taxon>Pseudomonadati</taxon>
        <taxon>Thermodesulfobacteriota</taxon>
        <taxon>Desulfarculia</taxon>
        <taxon>Desulfarculales</taxon>
        <taxon>Desulfarculaceae</taxon>
        <taxon>Desulfoferula</taxon>
    </lineage>
</organism>
<keyword evidence="5" id="KW-0411">Iron-sulfur</keyword>
<evidence type="ECO:0000256" key="1">
    <source>
        <dbReference type="ARBA" id="ARBA00001966"/>
    </source>
</evidence>
<dbReference type="SFLD" id="SFLDS00029">
    <property type="entry name" value="Radical_SAM"/>
    <property type="match status" value="1"/>
</dbReference>
<accession>A0AAU9EVN6</accession>
<dbReference type="KEGG" id="dmp:FAK_27060"/>
<dbReference type="EMBL" id="AP028679">
    <property type="protein sequence ID" value="BEQ15640.1"/>
    <property type="molecule type" value="Genomic_DNA"/>
</dbReference>
<gene>
    <name evidence="7" type="ORF">FAK_27060</name>
</gene>
<evidence type="ECO:0000256" key="4">
    <source>
        <dbReference type="ARBA" id="ARBA00023004"/>
    </source>
</evidence>
<sequence>MSPPNPAHYLRLAPHVCLRQLEEPYLYDRRADELYELNQEGLEALQKCRGHLTMEQAGLEPEFAQVCLEEGLLELNPDPWPMPLALGPGPSPSLRYLELQVTWRCNLACAHCYLGAAQKVDLPVERVAAILREFEAMGGLRVMLSGGEPLMHPRWDEINALLAALPLRRVLLSNGLLLPQALEKLNCDEVQVSLDGLQAGHERLRGKGNFAQAVAAARAVRESGRDLSIATMVHAYNLEEMAGLEELVRELGAGEWGIDAPCLVGRLGEHPELAVTPAQAVEAMSRAYGGAFHGGGGGMACGLHLATVAADGKVAQCGFYLDQPLGRAEEGLWTCWARRRALAIKDLSGCRDCAVADDCGGGCRFRALDPRGPDLVMCAAYGMEPKEEA</sequence>
<dbReference type="PANTHER" id="PTHR11228:SF7">
    <property type="entry name" value="PQQA PEPTIDE CYCLASE"/>
    <property type="match status" value="1"/>
</dbReference>
<keyword evidence="4" id="KW-0408">Iron</keyword>
<dbReference type="Pfam" id="PF04055">
    <property type="entry name" value="Radical_SAM"/>
    <property type="match status" value="1"/>
</dbReference>
<dbReference type="InterPro" id="IPR007197">
    <property type="entry name" value="rSAM"/>
</dbReference>
<reference evidence="8" key="1">
    <citation type="journal article" date="2023" name="Arch. Microbiol.">
        <title>Desulfoferula mesophilus gen. nov. sp. nov., a mesophilic sulfate-reducing bacterium isolated from a brackish lake sediment.</title>
        <authorList>
            <person name="Watanabe T."/>
            <person name="Yabe T."/>
            <person name="Tsuji J.M."/>
            <person name="Fukui M."/>
        </authorList>
    </citation>
    <scope>NUCLEOTIDE SEQUENCE [LARGE SCALE GENOMIC DNA]</scope>
    <source>
        <strain evidence="8">12FAK</strain>
    </source>
</reference>
<evidence type="ECO:0000313" key="7">
    <source>
        <dbReference type="EMBL" id="BEQ15640.1"/>
    </source>
</evidence>
<dbReference type="CDD" id="cd01335">
    <property type="entry name" value="Radical_SAM"/>
    <property type="match status" value="1"/>
</dbReference>
<keyword evidence="3" id="KW-0479">Metal-binding</keyword>
<feature type="domain" description="Radical SAM core" evidence="6">
    <location>
        <begin position="89"/>
        <end position="293"/>
    </location>
</feature>
<evidence type="ECO:0000256" key="3">
    <source>
        <dbReference type="ARBA" id="ARBA00022723"/>
    </source>
</evidence>
<dbReference type="GO" id="GO:0046872">
    <property type="term" value="F:metal ion binding"/>
    <property type="evidence" value="ECO:0007669"/>
    <property type="project" value="UniProtKB-KW"/>
</dbReference>
<dbReference type="InterPro" id="IPR050377">
    <property type="entry name" value="Radical_SAM_PqqE_MftC-like"/>
</dbReference>
<proteinExistence type="predicted"/>
<dbReference type="PROSITE" id="PS51918">
    <property type="entry name" value="RADICAL_SAM"/>
    <property type="match status" value="1"/>
</dbReference>
<dbReference type="SFLD" id="SFLDG01067">
    <property type="entry name" value="SPASM/twitch_domain_containing"/>
    <property type="match status" value="1"/>
</dbReference>
<evidence type="ECO:0000256" key="5">
    <source>
        <dbReference type="ARBA" id="ARBA00023014"/>
    </source>
</evidence>
<dbReference type="InterPro" id="IPR023885">
    <property type="entry name" value="4Fe4S-binding_SPASM_dom"/>
</dbReference>
<dbReference type="GO" id="GO:0003824">
    <property type="term" value="F:catalytic activity"/>
    <property type="evidence" value="ECO:0007669"/>
    <property type="project" value="InterPro"/>
</dbReference>
<dbReference type="InterPro" id="IPR058240">
    <property type="entry name" value="rSAM_sf"/>
</dbReference>
<evidence type="ECO:0000256" key="2">
    <source>
        <dbReference type="ARBA" id="ARBA00022691"/>
    </source>
</evidence>